<evidence type="ECO:0000256" key="1">
    <source>
        <dbReference type="SAM" id="Phobius"/>
    </source>
</evidence>
<feature type="transmembrane region" description="Helical" evidence="1">
    <location>
        <begin position="183"/>
        <end position="203"/>
    </location>
</feature>
<feature type="transmembrane region" description="Helical" evidence="1">
    <location>
        <begin position="65"/>
        <end position="83"/>
    </location>
</feature>
<dbReference type="RefSeq" id="WP_203002051.1">
    <property type="nucleotide sequence ID" value="NZ_JADWYU010000100.1"/>
</dbReference>
<protein>
    <recommendedName>
        <fullName evidence="4">Integral membrane protein</fullName>
    </recommendedName>
</protein>
<accession>A0A937RL83</accession>
<feature type="transmembrane region" description="Helical" evidence="1">
    <location>
        <begin position="159"/>
        <end position="177"/>
    </location>
</feature>
<gene>
    <name evidence="2" type="ORF">I7412_28090</name>
</gene>
<keyword evidence="3" id="KW-1185">Reference proteome</keyword>
<name>A0A937RL83_9ACTN</name>
<organism evidence="2 3">
    <name type="scientific">Frankia nepalensis</name>
    <dbReference type="NCBI Taxonomy" id="1836974"/>
    <lineage>
        <taxon>Bacteria</taxon>
        <taxon>Bacillati</taxon>
        <taxon>Actinomycetota</taxon>
        <taxon>Actinomycetes</taxon>
        <taxon>Frankiales</taxon>
        <taxon>Frankiaceae</taxon>
        <taxon>Frankia</taxon>
    </lineage>
</organism>
<sequence>MEWSWLTGSYHDQFVRTGRQPLLLLLVGLVGGFLFIRTSARLIRANVRWWPGNISAGGVHVHHEFFGVLMMLVAGTISFASGVAHPWRDILALIFGIGAGLVLDEYALLLHLKDVYWTREGRSSVDAVIVATALTGLLLVRAVPFGLDDISDDERSARWTLVALVLFNLSLTVLTALKGKPWVALFSVFATIIGIWGVLRLAAPGSSWARRRYDQRKMARARERAALWNRRRNRAISLIAGADSPDSSS</sequence>
<reference evidence="2" key="1">
    <citation type="submission" date="2020-12" db="EMBL/GenBank/DDBJ databases">
        <title>Genomic characterization of non-nitrogen-fixing Frankia strains.</title>
        <authorList>
            <person name="Carlos-Shanley C."/>
            <person name="Guerra T."/>
            <person name="Hahn D."/>
        </authorList>
    </citation>
    <scope>NUCLEOTIDE SEQUENCE</scope>
    <source>
        <strain evidence="2">CN6</strain>
    </source>
</reference>
<feature type="transmembrane region" description="Helical" evidence="1">
    <location>
        <begin position="128"/>
        <end position="147"/>
    </location>
</feature>
<keyword evidence="1" id="KW-0812">Transmembrane</keyword>
<keyword evidence="1" id="KW-1133">Transmembrane helix</keyword>
<evidence type="ECO:0008006" key="4">
    <source>
        <dbReference type="Google" id="ProtNLM"/>
    </source>
</evidence>
<keyword evidence="1" id="KW-0472">Membrane</keyword>
<feature type="transmembrane region" description="Helical" evidence="1">
    <location>
        <begin position="90"/>
        <end position="108"/>
    </location>
</feature>
<comment type="caution">
    <text evidence="2">The sequence shown here is derived from an EMBL/GenBank/DDBJ whole genome shotgun (WGS) entry which is preliminary data.</text>
</comment>
<evidence type="ECO:0000313" key="3">
    <source>
        <dbReference type="Proteomes" id="UP000604475"/>
    </source>
</evidence>
<dbReference type="Proteomes" id="UP000604475">
    <property type="component" value="Unassembled WGS sequence"/>
</dbReference>
<dbReference type="EMBL" id="JAEACQ010000257">
    <property type="protein sequence ID" value="MBL7630955.1"/>
    <property type="molecule type" value="Genomic_DNA"/>
</dbReference>
<feature type="transmembrane region" description="Helical" evidence="1">
    <location>
        <begin position="21"/>
        <end position="40"/>
    </location>
</feature>
<evidence type="ECO:0000313" key="2">
    <source>
        <dbReference type="EMBL" id="MBL7630955.1"/>
    </source>
</evidence>
<proteinExistence type="predicted"/>
<dbReference type="AlphaFoldDB" id="A0A937RL83"/>